<dbReference type="PANTHER" id="PTHR39173">
    <property type="entry name" value="ACETYLTRANSFERASE"/>
    <property type="match status" value="1"/>
</dbReference>
<evidence type="ECO:0000313" key="3">
    <source>
        <dbReference type="Proteomes" id="UP001228905"/>
    </source>
</evidence>
<protein>
    <submittedName>
        <fullName evidence="2">Acetyltransferase</fullName>
    </submittedName>
</protein>
<name>A0ABU0IQQ0_9CAUL</name>
<keyword evidence="3" id="KW-1185">Reference proteome</keyword>
<dbReference type="PROSITE" id="PS51186">
    <property type="entry name" value="GNAT"/>
    <property type="match status" value="1"/>
</dbReference>
<dbReference type="SUPFAM" id="SSF55729">
    <property type="entry name" value="Acyl-CoA N-acyltransferases (Nat)"/>
    <property type="match status" value="1"/>
</dbReference>
<dbReference type="Pfam" id="PF13302">
    <property type="entry name" value="Acetyltransf_3"/>
    <property type="match status" value="1"/>
</dbReference>
<dbReference type="EMBL" id="JAUSVS010000002">
    <property type="protein sequence ID" value="MDQ0463349.1"/>
    <property type="molecule type" value="Genomic_DNA"/>
</dbReference>
<evidence type="ECO:0000259" key="1">
    <source>
        <dbReference type="PROSITE" id="PS51186"/>
    </source>
</evidence>
<proteinExistence type="predicted"/>
<dbReference type="RefSeq" id="WP_307347136.1">
    <property type="nucleotide sequence ID" value="NZ_JAUSVS010000002.1"/>
</dbReference>
<dbReference type="Gene3D" id="3.40.630.30">
    <property type="match status" value="1"/>
</dbReference>
<gene>
    <name evidence="2" type="ORF">QO010_001120</name>
</gene>
<feature type="domain" description="N-acetyltransferase" evidence="1">
    <location>
        <begin position="26"/>
        <end position="185"/>
    </location>
</feature>
<reference evidence="2 3" key="1">
    <citation type="submission" date="2023-07" db="EMBL/GenBank/DDBJ databases">
        <title>Genomic Encyclopedia of Type Strains, Phase IV (KMG-IV): sequencing the most valuable type-strain genomes for metagenomic binning, comparative biology and taxonomic classification.</title>
        <authorList>
            <person name="Goeker M."/>
        </authorList>
    </citation>
    <scope>NUCLEOTIDE SEQUENCE [LARGE SCALE GENOMIC DNA]</scope>
    <source>
        <strain evidence="2 3">DSM 18695</strain>
    </source>
</reference>
<accession>A0ABU0IQQ0</accession>
<dbReference type="Proteomes" id="UP001228905">
    <property type="component" value="Unassembled WGS sequence"/>
</dbReference>
<dbReference type="InterPro" id="IPR016181">
    <property type="entry name" value="Acyl_CoA_acyltransferase"/>
</dbReference>
<comment type="caution">
    <text evidence="2">The sequence shown here is derived from an EMBL/GenBank/DDBJ whole genome shotgun (WGS) entry which is preliminary data.</text>
</comment>
<sequence length="185" mass="20505">MITLVRPDLDHLDRYIEALERGWSPDNIRLKVAADEQLQRIAVDALGFVNGLDDPEGKQPPLKMPDGTTMRRLPGFHRWIWDDDFCGSISLRWEPGTSALPPHVLGHIGYAVVPWKEGRGYATEALRQILPMAREAGLEEVSLTANPGNPASHRVIYKNGGTLVGPFTKPDVYGGGEGWLFRIGL</sequence>
<dbReference type="InterPro" id="IPR000182">
    <property type="entry name" value="GNAT_dom"/>
</dbReference>
<organism evidence="2 3">
    <name type="scientific">Caulobacter ginsengisoli</name>
    <dbReference type="NCBI Taxonomy" id="400775"/>
    <lineage>
        <taxon>Bacteria</taxon>
        <taxon>Pseudomonadati</taxon>
        <taxon>Pseudomonadota</taxon>
        <taxon>Alphaproteobacteria</taxon>
        <taxon>Caulobacterales</taxon>
        <taxon>Caulobacteraceae</taxon>
        <taxon>Caulobacter</taxon>
    </lineage>
</organism>
<dbReference type="PANTHER" id="PTHR39173:SF1">
    <property type="entry name" value="ACETYLTRANSFERASE"/>
    <property type="match status" value="1"/>
</dbReference>
<evidence type="ECO:0000313" key="2">
    <source>
        <dbReference type="EMBL" id="MDQ0463349.1"/>
    </source>
</evidence>